<dbReference type="Proteomes" id="UP000809243">
    <property type="component" value="Unassembled WGS sequence"/>
</dbReference>
<proteinExistence type="predicted"/>
<organism evidence="1 2">
    <name type="scientific">Candidatus Iainarchaeum sp</name>
    <dbReference type="NCBI Taxonomy" id="3101447"/>
    <lineage>
        <taxon>Archaea</taxon>
        <taxon>Candidatus Iainarchaeota</taxon>
        <taxon>Candidatus Iainarchaeia</taxon>
        <taxon>Candidatus Iainarchaeales</taxon>
        <taxon>Candidatus Iainarchaeaceae</taxon>
        <taxon>Candidatus Iainarchaeum</taxon>
    </lineage>
</organism>
<evidence type="ECO:0008006" key="3">
    <source>
        <dbReference type="Google" id="ProtNLM"/>
    </source>
</evidence>
<sequence length="154" mass="17021">MRSRVLITGLLVLAVVLSGCLNNSSYVNCGQIMPNDPAEEKTAEMLCFQNRFLGCNPGLLAIQTVSSDYTWQTNYEINQVGFSEEKCAVQQQFFVSEGSLKEKLDGKTITCTYSQGLAFNDFVYQKMSDRQFIETNCEGNAKEGVLSILDSIGA</sequence>
<gene>
    <name evidence="1" type="ORF">JW744_03495</name>
</gene>
<dbReference type="AlphaFoldDB" id="A0A938YWP2"/>
<dbReference type="PROSITE" id="PS51257">
    <property type="entry name" value="PROKAR_LIPOPROTEIN"/>
    <property type="match status" value="1"/>
</dbReference>
<accession>A0A938YWP2</accession>
<evidence type="ECO:0000313" key="1">
    <source>
        <dbReference type="EMBL" id="MBN2067507.1"/>
    </source>
</evidence>
<protein>
    <recommendedName>
        <fullName evidence="3">Lipoprotein</fullName>
    </recommendedName>
</protein>
<reference evidence="1" key="1">
    <citation type="submission" date="2021-01" db="EMBL/GenBank/DDBJ databases">
        <title>Active Sulfur Cycling in an Early Earth Analoge.</title>
        <authorList>
            <person name="Hahn C.R."/>
            <person name="Youssef N.H."/>
            <person name="Elshahed M."/>
        </authorList>
    </citation>
    <scope>NUCLEOTIDE SEQUENCE</scope>
    <source>
        <strain evidence="1">Zod_Metabat.1151</strain>
    </source>
</reference>
<evidence type="ECO:0000313" key="2">
    <source>
        <dbReference type="Proteomes" id="UP000809243"/>
    </source>
</evidence>
<name>A0A938YWP2_9ARCH</name>
<dbReference type="EMBL" id="JAFGDB010000058">
    <property type="protein sequence ID" value="MBN2067507.1"/>
    <property type="molecule type" value="Genomic_DNA"/>
</dbReference>
<comment type="caution">
    <text evidence="1">The sequence shown here is derived from an EMBL/GenBank/DDBJ whole genome shotgun (WGS) entry which is preliminary data.</text>
</comment>